<dbReference type="AlphaFoldDB" id="A0A024QGT9"/>
<gene>
    <name evidence="1" type="ORF">BN990_04150</name>
</gene>
<comment type="caution">
    <text evidence="1">The sequence shown here is derived from an EMBL/GenBank/DDBJ whole genome shotgun (WGS) entry which is preliminary data.</text>
</comment>
<dbReference type="RefSeq" id="WP_038246588.1">
    <property type="nucleotide sequence ID" value="NZ_BNER01000008.1"/>
</dbReference>
<dbReference type="STRING" id="1462526.BN990_04150"/>
<proteinExistence type="predicted"/>
<reference evidence="2" key="2">
    <citation type="submission" date="2014-05" db="EMBL/GenBank/DDBJ databases">
        <title>Draft genome sequence of Virgibacillus massiliensis Vm-5.</title>
        <authorList>
            <person name="Khelaifia S."/>
            <person name="Croce O."/>
            <person name="Lagier J.C."/>
            <person name="Raoult D."/>
        </authorList>
    </citation>
    <scope>NUCLEOTIDE SEQUENCE [LARGE SCALE GENOMIC DNA]</scope>
    <source>
        <strain evidence="2">Vm-5</strain>
    </source>
</reference>
<sequence length="67" mass="7707">MVQDQVNRVIISKNIDEKPAKIYEELAETFDALASFARKQSESNKDDLQKFGINNRKLGSNFIVDFK</sequence>
<evidence type="ECO:0000313" key="2">
    <source>
        <dbReference type="Proteomes" id="UP000028875"/>
    </source>
</evidence>
<name>A0A024QGT9_9BACI</name>
<reference evidence="1 2" key="1">
    <citation type="submission" date="2014-03" db="EMBL/GenBank/DDBJ databases">
        <authorList>
            <person name="Urmite Genomes U."/>
        </authorList>
    </citation>
    <scope>NUCLEOTIDE SEQUENCE [LARGE SCALE GENOMIC DNA]</scope>
    <source>
        <strain evidence="1 2">Vm-5</strain>
    </source>
</reference>
<organism evidence="1 2">
    <name type="scientific">Virgibacillus massiliensis</name>
    <dbReference type="NCBI Taxonomy" id="1462526"/>
    <lineage>
        <taxon>Bacteria</taxon>
        <taxon>Bacillati</taxon>
        <taxon>Bacillota</taxon>
        <taxon>Bacilli</taxon>
        <taxon>Bacillales</taxon>
        <taxon>Bacillaceae</taxon>
        <taxon>Virgibacillus</taxon>
    </lineage>
</organism>
<dbReference type="Proteomes" id="UP000028875">
    <property type="component" value="Unassembled WGS sequence"/>
</dbReference>
<evidence type="ECO:0000313" key="1">
    <source>
        <dbReference type="EMBL" id="CDQ41773.1"/>
    </source>
</evidence>
<accession>A0A024QGT9</accession>
<dbReference type="EMBL" id="CCDP010000003">
    <property type="protein sequence ID" value="CDQ41773.1"/>
    <property type="molecule type" value="Genomic_DNA"/>
</dbReference>
<keyword evidence="2" id="KW-1185">Reference proteome</keyword>
<protein>
    <submittedName>
        <fullName evidence="1">Uncharacterized protein</fullName>
    </submittedName>
</protein>